<name>A0A3B4ZTR3_9TELE</name>
<evidence type="ECO:0000313" key="10">
    <source>
        <dbReference type="RefSeq" id="XP_008295696.1"/>
    </source>
</evidence>
<dbReference type="Ensembl" id="ENSSPAT00000005190.1">
    <property type="protein sequence ID" value="ENSSPAP00000005092.1"/>
    <property type="gene ID" value="ENSSPAG00000003952.1"/>
</dbReference>
<feature type="region of interest" description="Disordered" evidence="6">
    <location>
        <begin position="143"/>
        <end position="162"/>
    </location>
</feature>
<dbReference type="GO" id="GO:0071456">
    <property type="term" value="P:cellular response to hypoxia"/>
    <property type="evidence" value="ECO:0007669"/>
    <property type="project" value="TreeGrafter"/>
</dbReference>
<keyword evidence="4 7" id="KW-1133">Transmembrane helix</keyword>
<proteinExistence type="inferred from homology"/>
<dbReference type="PANTHER" id="PTHR13674">
    <property type="entry name" value="GROWTH AND TRANSFORMATION-DEPENDENT PROTEIN"/>
    <property type="match status" value="1"/>
</dbReference>
<dbReference type="GO" id="GO:0005739">
    <property type="term" value="C:mitochondrion"/>
    <property type="evidence" value="ECO:0007669"/>
    <property type="project" value="TreeGrafter"/>
</dbReference>
<dbReference type="GO" id="GO:0051402">
    <property type="term" value="P:neuron apoptotic process"/>
    <property type="evidence" value="ECO:0007669"/>
    <property type="project" value="TreeGrafter"/>
</dbReference>
<dbReference type="GO" id="GO:0016020">
    <property type="term" value="C:membrane"/>
    <property type="evidence" value="ECO:0007669"/>
    <property type="project" value="UniProtKB-SubCell"/>
</dbReference>
<evidence type="ECO:0000313" key="8">
    <source>
        <dbReference type="Ensembl" id="ENSSPAP00000005092.1"/>
    </source>
</evidence>
<feature type="transmembrane region" description="Helical" evidence="7">
    <location>
        <begin position="103"/>
        <end position="122"/>
    </location>
</feature>
<dbReference type="GeneTree" id="ENSGT00640000091497"/>
<evidence type="ECO:0000256" key="6">
    <source>
        <dbReference type="SAM" id="MobiDB-lite"/>
    </source>
</evidence>
<protein>
    <submittedName>
        <fullName evidence="8 10">Protein FAM162B-like</fullName>
    </submittedName>
</protein>
<dbReference type="CTD" id="26355"/>
<dbReference type="PANTHER" id="PTHR13674:SF2">
    <property type="entry name" value="PROTEIN FAM162A"/>
    <property type="match status" value="1"/>
</dbReference>
<evidence type="ECO:0000256" key="2">
    <source>
        <dbReference type="ARBA" id="ARBA00007363"/>
    </source>
</evidence>
<reference evidence="8" key="1">
    <citation type="submission" date="2023-09" db="UniProtKB">
        <authorList>
            <consortium name="Ensembl"/>
        </authorList>
    </citation>
    <scope>IDENTIFICATION</scope>
</reference>
<evidence type="ECO:0000256" key="4">
    <source>
        <dbReference type="ARBA" id="ARBA00022989"/>
    </source>
</evidence>
<comment type="subcellular location">
    <subcellularLocation>
        <location evidence="1">Membrane</location>
        <topology evidence="1">Single-pass membrane protein</topology>
    </subcellularLocation>
</comment>
<evidence type="ECO:0000256" key="1">
    <source>
        <dbReference type="ARBA" id="ARBA00004167"/>
    </source>
</evidence>
<evidence type="ECO:0000256" key="5">
    <source>
        <dbReference type="ARBA" id="ARBA00023136"/>
    </source>
</evidence>
<comment type="similarity">
    <text evidence="2">Belongs to the UPF0389 family.</text>
</comment>
<reference evidence="10" key="2">
    <citation type="submission" date="2025-04" db="UniProtKB">
        <authorList>
            <consortium name="RefSeq"/>
        </authorList>
    </citation>
    <scope>IDENTIFICATION</scope>
</reference>
<feature type="region of interest" description="Disordered" evidence="6">
    <location>
        <begin position="25"/>
        <end position="55"/>
    </location>
</feature>
<dbReference type="GO" id="GO:0090200">
    <property type="term" value="P:positive regulation of release of cytochrome c from mitochondria"/>
    <property type="evidence" value="ECO:0007669"/>
    <property type="project" value="TreeGrafter"/>
</dbReference>
<dbReference type="OrthoDB" id="8193498at2759"/>
<keyword evidence="9" id="KW-1185">Reference proteome</keyword>
<evidence type="ECO:0000313" key="9">
    <source>
        <dbReference type="Proteomes" id="UP000694891"/>
    </source>
</evidence>
<dbReference type="Proteomes" id="UP000694891">
    <property type="component" value="Unplaced"/>
</dbReference>
<organism evidence="8">
    <name type="scientific">Stegastes partitus</name>
    <name type="common">bicolor damselfish</name>
    <dbReference type="NCBI Taxonomy" id="144197"/>
    <lineage>
        <taxon>Eukaryota</taxon>
        <taxon>Metazoa</taxon>
        <taxon>Chordata</taxon>
        <taxon>Craniata</taxon>
        <taxon>Vertebrata</taxon>
        <taxon>Euteleostomi</taxon>
        <taxon>Actinopterygii</taxon>
        <taxon>Neopterygii</taxon>
        <taxon>Teleostei</taxon>
        <taxon>Neoteleostei</taxon>
        <taxon>Acanthomorphata</taxon>
        <taxon>Ovalentaria</taxon>
        <taxon>Pomacentridae</taxon>
        <taxon>Stegastes</taxon>
    </lineage>
</organism>
<accession>A0A3B4ZTR3</accession>
<dbReference type="AlphaFoldDB" id="A0A3B4ZTR3"/>
<dbReference type="RefSeq" id="XP_008295696.1">
    <property type="nucleotide sequence ID" value="XM_008297474.1"/>
</dbReference>
<evidence type="ECO:0000256" key="3">
    <source>
        <dbReference type="ARBA" id="ARBA00022692"/>
    </source>
</evidence>
<dbReference type="STRING" id="144197.ENSSPAP00000005092"/>
<sequence>MNFIRSRLSIGSLLGPRCRQITETRSHRGMCNKLPEAKSEPSPSAPAPAQAQRPLFRLPGCRPSNMDKKILVWTGRFKTVDQIPETVSFEMIDAARNKIRVKVAYMMMAATIGACLLMVILGKRAAGRNESLTAQNMAKKAKWREELQRESQNAVALSEKPQ</sequence>
<gene>
    <name evidence="10" type="primary">LOC103368927</name>
</gene>
<dbReference type="InterPro" id="IPR009432">
    <property type="entry name" value="DUF1075"/>
</dbReference>
<dbReference type="Pfam" id="PF06388">
    <property type="entry name" value="DUF1075"/>
    <property type="match status" value="1"/>
</dbReference>
<keyword evidence="3 7" id="KW-0812">Transmembrane</keyword>
<keyword evidence="5 7" id="KW-0472">Membrane</keyword>
<evidence type="ECO:0000256" key="7">
    <source>
        <dbReference type="SAM" id="Phobius"/>
    </source>
</evidence>